<keyword evidence="2" id="KW-1185">Reference proteome</keyword>
<comment type="caution">
    <text evidence="1">The sequence shown here is derived from an EMBL/GenBank/DDBJ whole genome shotgun (WGS) entry which is preliminary data.</text>
</comment>
<reference evidence="1 2" key="1">
    <citation type="submission" date="2019-05" db="EMBL/GenBank/DDBJ databases">
        <title>Another draft genome of Portunus trituberculatus and its Hox gene families provides insights of decapod evolution.</title>
        <authorList>
            <person name="Jeong J.-H."/>
            <person name="Song I."/>
            <person name="Kim S."/>
            <person name="Choi T."/>
            <person name="Kim D."/>
            <person name="Ryu S."/>
            <person name="Kim W."/>
        </authorList>
    </citation>
    <scope>NUCLEOTIDE SEQUENCE [LARGE SCALE GENOMIC DNA]</scope>
    <source>
        <tissue evidence="1">Muscle</tissue>
    </source>
</reference>
<organism evidence="1 2">
    <name type="scientific">Portunus trituberculatus</name>
    <name type="common">Swimming crab</name>
    <name type="synonym">Neptunus trituberculatus</name>
    <dbReference type="NCBI Taxonomy" id="210409"/>
    <lineage>
        <taxon>Eukaryota</taxon>
        <taxon>Metazoa</taxon>
        <taxon>Ecdysozoa</taxon>
        <taxon>Arthropoda</taxon>
        <taxon>Crustacea</taxon>
        <taxon>Multicrustacea</taxon>
        <taxon>Malacostraca</taxon>
        <taxon>Eumalacostraca</taxon>
        <taxon>Eucarida</taxon>
        <taxon>Decapoda</taxon>
        <taxon>Pleocyemata</taxon>
        <taxon>Brachyura</taxon>
        <taxon>Eubrachyura</taxon>
        <taxon>Portunoidea</taxon>
        <taxon>Portunidae</taxon>
        <taxon>Portuninae</taxon>
        <taxon>Portunus</taxon>
    </lineage>
</organism>
<evidence type="ECO:0000313" key="1">
    <source>
        <dbReference type="EMBL" id="MPC97041.1"/>
    </source>
</evidence>
<name>A0A5B7JG75_PORTR</name>
<evidence type="ECO:0000313" key="2">
    <source>
        <dbReference type="Proteomes" id="UP000324222"/>
    </source>
</evidence>
<protein>
    <submittedName>
        <fullName evidence="1">Uncharacterized protein</fullName>
    </submittedName>
</protein>
<dbReference type="Proteomes" id="UP000324222">
    <property type="component" value="Unassembled WGS sequence"/>
</dbReference>
<proteinExistence type="predicted"/>
<accession>A0A5B7JG75</accession>
<sequence>MNNSSRDNSDTSAIYQRTGTLGDYDTLGRRGCTECVTCTWRRDPQRECVQDHILKHLCVTPQMLPKGSN</sequence>
<dbReference type="EMBL" id="VSRR010108352">
    <property type="protein sequence ID" value="MPC97041.1"/>
    <property type="molecule type" value="Genomic_DNA"/>
</dbReference>
<dbReference type="AlphaFoldDB" id="A0A5B7JG75"/>
<gene>
    <name evidence="1" type="ORF">E2C01_092329</name>
</gene>